<dbReference type="Proteomes" id="UP000821865">
    <property type="component" value="Chromosome 2"/>
</dbReference>
<sequence>MSPSATSQIDVRAVVDEAVASRAEALHAVGRFLWENPETRFEEHKAHDTLCVFLESEGGLGKAPRICEACHPVANAAAIPIVRERPSQLAEPHCPGRYMLPPCVEAIVAGEMTSLSAKVTGDAGSPVVALLCEYDALPGLGHACGHNLIAESAVSAAVAARELIRRSELCEAPVKGKIVVLGTPAEEGGMGKELLLRAGALDDVDAALMAHPENRAVLRLHLSARCGVSVTFDTIDAPDGERQASAMDASVLAYHNMSLLRASMDPECRMHGVLSTETKTGFDVRRSRLDMNVRAPNTERVLQMRRDIEACANAAAKATGCHVTIAEMGPLCKHMNYNESLLRIFQKHADEYGMTFNDGPVITGSTSDVGNVSHRLPTIHPVYRIESATFNHTTEFCRVAGTRKAQETALLIGKMLALTAFDLLRDPRHLECAKKEFDGCAALVV</sequence>
<proteinExistence type="predicted"/>
<protein>
    <submittedName>
        <fullName evidence="1">Uncharacterized protein</fullName>
    </submittedName>
</protein>
<evidence type="ECO:0000313" key="1">
    <source>
        <dbReference type="EMBL" id="KAH7966530.1"/>
    </source>
</evidence>
<comment type="caution">
    <text evidence="1">The sequence shown here is derived from an EMBL/GenBank/DDBJ whole genome shotgun (WGS) entry which is preliminary data.</text>
</comment>
<keyword evidence="2" id="KW-1185">Reference proteome</keyword>
<name>A0ACB8DEQ6_DERSI</name>
<dbReference type="EMBL" id="CM023471">
    <property type="protein sequence ID" value="KAH7966530.1"/>
    <property type="molecule type" value="Genomic_DNA"/>
</dbReference>
<reference evidence="1" key="1">
    <citation type="submission" date="2020-05" db="EMBL/GenBank/DDBJ databases">
        <title>Large-scale comparative analyses of tick genomes elucidate their genetic diversity and vector capacities.</title>
        <authorList>
            <person name="Jia N."/>
            <person name="Wang J."/>
            <person name="Shi W."/>
            <person name="Du L."/>
            <person name="Sun Y."/>
            <person name="Zhan W."/>
            <person name="Jiang J."/>
            <person name="Wang Q."/>
            <person name="Zhang B."/>
            <person name="Ji P."/>
            <person name="Sakyi L.B."/>
            <person name="Cui X."/>
            <person name="Yuan T."/>
            <person name="Jiang B."/>
            <person name="Yang W."/>
            <person name="Lam T.T.-Y."/>
            <person name="Chang Q."/>
            <person name="Ding S."/>
            <person name="Wang X."/>
            <person name="Zhu J."/>
            <person name="Ruan X."/>
            <person name="Zhao L."/>
            <person name="Wei J."/>
            <person name="Que T."/>
            <person name="Du C."/>
            <person name="Cheng J."/>
            <person name="Dai P."/>
            <person name="Han X."/>
            <person name="Huang E."/>
            <person name="Gao Y."/>
            <person name="Liu J."/>
            <person name="Shao H."/>
            <person name="Ye R."/>
            <person name="Li L."/>
            <person name="Wei W."/>
            <person name="Wang X."/>
            <person name="Wang C."/>
            <person name="Yang T."/>
            <person name="Huo Q."/>
            <person name="Li W."/>
            <person name="Guo W."/>
            <person name="Chen H."/>
            <person name="Zhou L."/>
            <person name="Ni X."/>
            <person name="Tian J."/>
            <person name="Zhou Y."/>
            <person name="Sheng Y."/>
            <person name="Liu T."/>
            <person name="Pan Y."/>
            <person name="Xia L."/>
            <person name="Li J."/>
            <person name="Zhao F."/>
            <person name="Cao W."/>
        </authorList>
    </citation>
    <scope>NUCLEOTIDE SEQUENCE</scope>
    <source>
        <strain evidence="1">Dsil-2018</strain>
    </source>
</reference>
<gene>
    <name evidence="1" type="ORF">HPB49_017341</name>
</gene>
<accession>A0ACB8DEQ6</accession>
<organism evidence="1 2">
    <name type="scientific">Dermacentor silvarum</name>
    <name type="common">Tick</name>
    <dbReference type="NCBI Taxonomy" id="543639"/>
    <lineage>
        <taxon>Eukaryota</taxon>
        <taxon>Metazoa</taxon>
        <taxon>Ecdysozoa</taxon>
        <taxon>Arthropoda</taxon>
        <taxon>Chelicerata</taxon>
        <taxon>Arachnida</taxon>
        <taxon>Acari</taxon>
        <taxon>Parasitiformes</taxon>
        <taxon>Ixodida</taxon>
        <taxon>Ixodoidea</taxon>
        <taxon>Ixodidae</taxon>
        <taxon>Rhipicephalinae</taxon>
        <taxon>Dermacentor</taxon>
    </lineage>
</organism>
<evidence type="ECO:0000313" key="2">
    <source>
        <dbReference type="Proteomes" id="UP000821865"/>
    </source>
</evidence>